<evidence type="ECO:0000313" key="3">
    <source>
        <dbReference type="Proteomes" id="UP000059680"/>
    </source>
</evidence>
<dbReference type="Proteomes" id="UP000059680">
    <property type="component" value="Chromosome 12"/>
</dbReference>
<sequence>MYSKCRKRVNKAQLEYIWGQCKKRFHMWVWLESQATGLGRDPLTSAIVANDSWWESKNAVCTLHDRWSRSPEGAGPLGWRQGFLLSPLPREGAARWVSPGSGERRSGGDADGGSGRARWQSARQAPMASVGRGVVAAVEVAG</sequence>
<evidence type="ECO:0000256" key="1">
    <source>
        <dbReference type="SAM" id="MobiDB-lite"/>
    </source>
</evidence>
<dbReference type="SMR" id="A0A0P0YAJ8"/>
<reference evidence="3" key="1">
    <citation type="journal article" date="2005" name="Nature">
        <title>The map-based sequence of the rice genome.</title>
        <authorList>
            <consortium name="International rice genome sequencing project (IRGSP)"/>
            <person name="Matsumoto T."/>
            <person name="Wu J."/>
            <person name="Kanamori H."/>
            <person name="Katayose Y."/>
            <person name="Fujisawa M."/>
            <person name="Namiki N."/>
            <person name="Mizuno H."/>
            <person name="Yamamoto K."/>
            <person name="Antonio B.A."/>
            <person name="Baba T."/>
            <person name="Sakata K."/>
            <person name="Nagamura Y."/>
            <person name="Aoki H."/>
            <person name="Arikawa K."/>
            <person name="Arita K."/>
            <person name="Bito T."/>
            <person name="Chiden Y."/>
            <person name="Fujitsuka N."/>
            <person name="Fukunaka R."/>
            <person name="Hamada M."/>
            <person name="Harada C."/>
            <person name="Hayashi A."/>
            <person name="Hijishita S."/>
            <person name="Honda M."/>
            <person name="Hosokawa S."/>
            <person name="Ichikawa Y."/>
            <person name="Idonuma A."/>
            <person name="Iijima M."/>
            <person name="Ikeda M."/>
            <person name="Ikeno M."/>
            <person name="Ito K."/>
            <person name="Ito S."/>
            <person name="Ito T."/>
            <person name="Ito Y."/>
            <person name="Ito Y."/>
            <person name="Iwabuchi A."/>
            <person name="Kamiya K."/>
            <person name="Karasawa W."/>
            <person name="Kurita K."/>
            <person name="Katagiri S."/>
            <person name="Kikuta A."/>
            <person name="Kobayashi H."/>
            <person name="Kobayashi N."/>
            <person name="Machita K."/>
            <person name="Maehara T."/>
            <person name="Masukawa M."/>
            <person name="Mizubayashi T."/>
            <person name="Mukai Y."/>
            <person name="Nagasaki H."/>
            <person name="Nagata Y."/>
            <person name="Naito S."/>
            <person name="Nakashima M."/>
            <person name="Nakama Y."/>
            <person name="Nakamichi Y."/>
            <person name="Nakamura M."/>
            <person name="Meguro A."/>
            <person name="Negishi M."/>
            <person name="Ohta I."/>
            <person name="Ohta T."/>
            <person name="Okamoto M."/>
            <person name="Ono N."/>
            <person name="Saji S."/>
            <person name="Sakaguchi M."/>
            <person name="Sakai K."/>
            <person name="Shibata M."/>
            <person name="Shimokawa T."/>
            <person name="Song J."/>
            <person name="Takazaki Y."/>
            <person name="Terasawa K."/>
            <person name="Tsugane M."/>
            <person name="Tsuji K."/>
            <person name="Ueda S."/>
            <person name="Waki K."/>
            <person name="Yamagata H."/>
            <person name="Yamamoto M."/>
            <person name="Yamamoto S."/>
            <person name="Yamane H."/>
            <person name="Yoshiki S."/>
            <person name="Yoshihara R."/>
            <person name="Yukawa K."/>
            <person name="Zhong H."/>
            <person name="Yano M."/>
            <person name="Yuan Q."/>
            <person name="Ouyang S."/>
            <person name="Liu J."/>
            <person name="Jones K.M."/>
            <person name="Gansberger K."/>
            <person name="Moffat K."/>
            <person name="Hill J."/>
            <person name="Bera J."/>
            <person name="Fadrosh D."/>
            <person name="Jin S."/>
            <person name="Johri S."/>
            <person name="Kim M."/>
            <person name="Overton L."/>
            <person name="Reardon M."/>
            <person name="Tsitrin T."/>
            <person name="Vuong H."/>
            <person name="Weaver B."/>
            <person name="Ciecko A."/>
            <person name="Tallon L."/>
            <person name="Jackson J."/>
            <person name="Pai G."/>
            <person name="Aken S.V."/>
            <person name="Utterback T."/>
            <person name="Reidmuller S."/>
            <person name="Feldblyum T."/>
            <person name="Hsiao J."/>
            <person name="Zismann V."/>
            <person name="Iobst S."/>
            <person name="de Vazeille A.R."/>
            <person name="Buell C.R."/>
            <person name="Ying K."/>
            <person name="Li Y."/>
            <person name="Lu T."/>
            <person name="Huang Y."/>
            <person name="Zhao Q."/>
            <person name="Feng Q."/>
            <person name="Zhang L."/>
            <person name="Zhu J."/>
            <person name="Weng Q."/>
            <person name="Mu J."/>
            <person name="Lu Y."/>
            <person name="Fan D."/>
            <person name="Liu Y."/>
            <person name="Guan J."/>
            <person name="Zhang Y."/>
            <person name="Yu S."/>
            <person name="Liu X."/>
            <person name="Zhang Y."/>
            <person name="Hong G."/>
            <person name="Han B."/>
            <person name="Choisne N."/>
            <person name="Demange N."/>
            <person name="Orjeda G."/>
            <person name="Samain S."/>
            <person name="Cattolico L."/>
            <person name="Pelletier E."/>
            <person name="Couloux A."/>
            <person name="Segurens B."/>
            <person name="Wincker P."/>
            <person name="D'Hont A."/>
            <person name="Scarpelli C."/>
            <person name="Weissenbach J."/>
            <person name="Salanoubat M."/>
            <person name="Quetier F."/>
            <person name="Yu Y."/>
            <person name="Kim H.R."/>
            <person name="Rambo T."/>
            <person name="Currie J."/>
            <person name="Collura K."/>
            <person name="Luo M."/>
            <person name="Yang T."/>
            <person name="Ammiraju J.S.S."/>
            <person name="Engler F."/>
            <person name="Soderlund C."/>
            <person name="Wing R.A."/>
            <person name="Palmer L.E."/>
            <person name="de la Bastide M."/>
            <person name="Spiegel L."/>
            <person name="Nascimento L."/>
            <person name="Zutavern T."/>
            <person name="O'Shaughnessy A."/>
            <person name="Dike S."/>
            <person name="Dedhia N."/>
            <person name="Preston R."/>
            <person name="Balija V."/>
            <person name="McCombie W.R."/>
            <person name="Chow T."/>
            <person name="Chen H."/>
            <person name="Chung M."/>
            <person name="Chen C."/>
            <person name="Shaw J."/>
            <person name="Wu H."/>
            <person name="Hsiao K."/>
            <person name="Chao Y."/>
            <person name="Chu M."/>
            <person name="Cheng C."/>
            <person name="Hour A."/>
            <person name="Lee P."/>
            <person name="Lin S."/>
            <person name="Lin Y."/>
            <person name="Liou J."/>
            <person name="Liu S."/>
            <person name="Hsing Y."/>
            <person name="Raghuvanshi S."/>
            <person name="Mohanty A."/>
            <person name="Bharti A.K."/>
            <person name="Gaur A."/>
            <person name="Gupta V."/>
            <person name="Kumar D."/>
            <person name="Ravi V."/>
            <person name="Vij S."/>
            <person name="Kapur A."/>
            <person name="Khurana P."/>
            <person name="Khurana P."/>
            <person name="Khurana J.P."/>
            <person name="Tyagi A.K."/>
            <person name="Gaikwad K."/>
            <person name="Singh A."/>
            <person name="Dalal V."/>
            <person name="Srivastava S."/>
            <person name="Dixit A."/>
            <person name="Pal A.K."/>
            <person name="Ghazi I.A."/>
            <person name="Yadav M."/>
            <person name="Pandit A."/>
            <person name="Bhargava A."/>
            <person name="Sureshbabu K."/>
            <person name="Batra K."/>
            <person name="Sharma T.R."/>
            <person name="Mohapatra T."/>
            <person name="Singh N.K."/>
            <person name="Messing J."/>
            <person name="Nelson A.B."/>
            <person name="Fuks G."/>
            <person name="Kavchok S."/>
            <person name="Keizer G."/>
            <person name="Linton E."/>
            <person name="Llaca V."/>
            <person name="Song R."/>
            <person name="Tanyolac B."/>
            <person name="Young S."/>
            <person name="Ho-Il K."/>
            <person name="Hahn J.H."/>
            <person name="Sangsakoo G."/>
            <person name="Vanavichit A."/>
            <person name="de Mattos Luiz.A.T."/>
            <person name="Zimmer P.D."/>
            <person name="Malone G."/>
            <person name="Dellagostin O."/>
            <person name="de Oliveira A.C."/>
            <person name="Bevan M."/>
            <person name="Bancroft I."/>
            <person name="Minx P."/>
            <person name="Cordum H."/>
            <person name="Wilson R."/>
            <person name="Cheng Z."/>
            <person name="Jin W."/>
            <person name="Jiang J."/>
            <person name="Leong S.A."/>
            <person name="Iwama H."/>
            <person name="Gojobori T."/>
            <person name="Itoh T."/>
            <person name="Niimura Y."/>
            <person name="Fujii Y."/>
            <person name="Habara T."/>
            <person name="Sakai H."/>
            <person name="Sato Y."/>
            <person name="Wilson G."/>
            <person name="Kumar K."/>
            <person name="McCouch S."/>
            <person name="Juretic N."/>
            <person name="Hoen D."/>
            <person name="Wright S."/>
            <person name="Bruskiewich R."/>
            <person name="Bureau T."/>
            <person name="Miyao A."/>
            <person name="Hirochika H."/>
            <person name="Nishikawa T."/>
            <person name="Kadowaki K."/>
            <person name="Sugiura M."/>
            <person name="Burr B."/>
            <person name="Sasaki T."/>
        </authorList>
    </citation>
    <scope>NUCLEOTIDE SEQUENCE [LARGE SCALE GENOMIC DNA]</scope>
    <source>
        <strain evidence="3">cv. Nipponbare</strain>
    </source>
</reference>
<feature type="region of interest" description="Disordered" evidence="1">
    <location>
        <begin position="94"/>
        <end position="125"/>
    </location>
</feature>
<dbReference type="EMBL" id="AP014968">
    <property type="protein sequence ID" value="BAT17347.1"/>
    <property type="molecule type" value="Genomic_DNA"/>
</dbReference>
<dbReference type="InParanoid" id="A0A0P0YAJ8"/>
<organism evidence="2 3">
    <name type="scientific">Oryza sativa subsp. japonica</name>
    <name type="common">Rice</name>
    <dbReference type="NCBI Taxonomy" id="39947"/>
    <lineage>
        <taxon>Eukaryota</taxon>
        <taxon>Viridiplantae</taxon>
        <taxon>Streptophyta</taxon>
        <taxon>Embryophyta</taxon>
        <taxon>Tracheophyta</taxon>
        <taxon>Spermatophyta</taxon>
        <taxon>Magnoliopsida</taxon>
        <taxon>Liliopsida</taxon>
        <taxon>Poales</taxon>
        <taxon>Poaceae</taxon>
        <taxon>BOP clade</taxon>
        <taxon>Oryzoideae</taxon>
        <taxon>Oryzeae</taxon>
        <taxon>Oryzinae</taxon>
        <taxon>Oryza</taxon>
        <taxon>Oryza sativa</taxon>
    </lineage>
</organism>
<evidence type="ECO:0000313" key="2">
    <source>
        <dbReference type="EMBL" id="BAT17347.1"/>
    </source>
</evidence>
<keyword evidence="3" id="KW-1185">Reference proteome</keyword>
<dbReference type="PANTHER" id="PTHR47069:SF11">
    <property type="entry name" value="OS04G0275550 PROTEIN"/>
    <property type="match status" value="1"/>
</dbReference>
<name>A0A0P0YAJ8_ORYSJ</name>
<accession>A0A0P0YAJ8</accession>
<protein>
    <submittedName>
        <fullName evidence="2">Os12g0513200 protein</fullName>
    </submittedName>
</protein>
<reference evidence="2 3" key="2">
    <citation type="journal article" date="2013" name="Plant Cell Physiol.">
        <title>Rice Annotation Project Database (RAP-DB): an integrative and interactive database for rice genomics.</title>
        <authorList>
            <person name="Sakai H."/>
            <person name="Lee S.S."/>
            <person name="Tanaka T."/>
            <person name="Numa H."/>
            <person name="Kim J."/>
            <person name="Kawahara Y."/>
            <person name="Wakimoto H."/>
            <person name="Yang C.C."/>
            <person name="Iwamoto M."/>
            <person name="Abe T."/>
            <person name="Yamada Y."/>
            <person name="Muto A."/>
            <person name="Inokuchi H."/>
            <person name="Ikemura T."/>
            <person name="Matsumoto T."/>
            <person name="Sasaki T."/>
            <person name="Itoh T."/>
        </authorList>
    </citation>
    <scope>NUCLEOTIDE SEQUENCE [LARGE SCALE GENOMIC DNA]</scope>
    <source>
        <strain evidence="3">cv. Nipponbare</strain>
    </source>
</reference>
<dbReference type="PaxDb" id="39947-A0A0P0YAJ8"/>
<reference evidence="2 3" key="3">
    <citation type="journal article" date="2013" name="Rice">
        <title>Improvement of the Oryza sativa Nipponbare reference genome using next generation sequence and optical map data.</title>
        <authorList>
            <person name="Kawahara Y."/>
            <person name="de la Bastide M."/>
            <person name="Hamilton J.P."/>
            <person name="Kanamori H."/>
            <person name="McCombie W.R."/>
            <person name="Ouyang S."/>
            <person name="Schwartz D.C."/>
            <person name="Tanaka T."/>
            <person name="Wu J."/>
            <person name="Zhou S."/>
            <person name="Childs K.L."/>
            <person name="Davidson R.M."/>
            <person name="Lin H."/>
            <person name="Quesada-Ocampo L."/>
            <person name="Vaillancourt B."/>
            <person name="Sakai H."/>
            <person name="Lee S.S."/>
            <person name="Kim J."/>
            <person name="Numa H."/>
            <person name="Itoh T."/>
            <person name="Buell C.R."/>
            <person name="Matsumoto T."/>
        </authorList>
    </citation>
    <scope>NUCLEOTIDE SEQUENCE [LARGE SCALE GENOMIC DNA]</scope>
    <source>
        <strain evidence="3">cv. Nipponbare</strain>
    </source>
</reference>
<dbReference type="PANTHER" id="PTHR47069">
    <property type="match status" value="1"/>
</dbReference>
<dbReference type="AlphaFoldDB" id="A0A0P0YAJ8"/>
<gene>
    <name evidence="2" type="ordered locus">Os12g0513200</name>
    <name evidence="2" type="ORF">OSNPB_120513200</name>
</gene>
<proteinExistence type="predicted"/>